<dbReference type="AlphaFoldDB" id="A0A1M6E580"/>
<name>A0A1M6E580_9FLAO</name>
<gene>
    <name evidence="4" type="ORF">SAMN04487911_10629</name>
</gene>
<dbReference type="Gene3D" id="3.90.1150.10">
    <property type="entry name" value="Aspartate Aminotransferase, domain 1"/>
    <property type="match status" value="1"/>
</dbReference>
<dbReference type="STRING" id="558155.SAMN04487911_10629"/>
<keyword evidence="5" id="KW-1185">Reference proteome</keyword>
<dbReference type="RefSeq" id="WP_072763626.1">
    <property type="nucleotide sequence ID" value="NZ_FQYX01000006.1"/>
</dbReference>
<dbReference type="InterPro" id="IPR015422">
    <property type="entry name" value="PyrdxlP-dep_Trfase_small"/>
</dbReference>
<dbReference type="InterPro" id="IPR050087">
    <property type="entry name" value="AON_synthase_class-II"/>
</dbReference>
<dbReference type="GO" id="GO:0008710">
    <property type="term" value="F:8-amino-7-oxononanoate synthase activity"/>
    <property type="evidence" value="ECO:0007669"/>
    <property type="project" value="TreeGrafter"/>
</dbReference>
<evidence type="ECO:0000313" key="5">
    <source>
        <dbReference type="Proteomes" id="UP000184231"/>
    </source>
</evidence>
<evidence type="ECO:0000256" key="3">
    <source>
        <dbReference type="ARBA" id="ARBA00022898"/>
    </source>
</evidence>
<dbReference type="PANTHER" id="PTHR13693">
    <property type="entry name" value="CLASS II AMINOTRANSFERASE/8-AMINO-7-OXONONANOATE SYNTHASE"/>
    <property type="match status" value="1"/>
</dbReference>
<accession>A0A1M6E580</accession>
<evidence type="ECO:0000256" key="1">
    <source>
        <dbReference type="ARBA" id="ARBA00001933"/>
    </source>
</evidence>
<dbReference type="InterPro" id="IPR015424">
    <property type="entry name" value="PyrdxlP-dep_Trfase"/>
</dbReference>
<reference evidence="4 5" key="1">
    <citation type="submission" date="2016-11" db="EMBL/GenBank/DDBJ databases">
        <authorList>
            <person name="Jaros S."/>
            <person name="Januszkiewicz K."/>
            <person name="Wedrychowicz H."/>
        </authorList>
    </citation>
    <scope>NUCLEOTIDE SEQUENCE [LARGE SCALE GENOMIC DNA]</scope>
    <source>
        <strain evidence="4 5">CGMCC 1.8863</strain>
    </source>
</reference>
<comment type="cofactor">
    <cofactor evidence="1">
        <name>pyridoxal 5'-phosphate</name>
        <dbReference type="ChEBI" id="CHEBI:597326"/>
    </cofactor>
</comment>
<dbReference type="OrthoDB" id="846426at2"/>
<dbReference type="Proteomes" id="UP000184231">
    <property type="component" value="Unassembled WGS sequence"/>
</dbReference>
<dbReference type="SUPFAM" id="SSF53383">
    <property type="entry name" value="PLP-dependent transferases"/>
    <property type="match status" value="1"/>
</dbReference>
<proteinExistence type="predicted"/>
<evidence type="ECO:0000313" key="4">
    <source>
        <dbReference type="EMBL" id="SHI80656.1"/>
    </source>
</evidence>
<organism evidence="4 5">
    <name type="scientific">Arenibacter nanhaiticus</name>
    <dbReference type="NCBI Taxonomy" id="558155"/>
    <lineage>
        <taxon>Bacteria</taxon>
        <taxon>Pseudomonadati</taxon>
        <taxon>Bacteroidota</taxon>
        <taxon>Flavobacteriia</taxon>
        <taxon>Flavobacteriales</taxon>
        <taxon>Flavobacteriaceae</taxon>
        <taxon>Arenibacter</taxon>
    </lineage>
</organism>
<protein>
    <submittedName>
        <fullName evidence="4">7-keto-8-aminopelargonate synthetase</fullName>
    </submittedName>
</protein>
<sequence length="350" mass="38883">MAYYIDEFPGRTIVLGQQEFLYFGGTSYLGLQGDDEFQDLHIANIKKYGTHYGASRNSNIRFSVYEQAENFLCDLVGSEACTTLSSGYLSGQMVVQYFDKPSYEFFYAPNTHASLSKSNVCSYTTFASLDIALREHLAHKPHIIPLVLLDTVEFSGTHYPAFEGLKSLPLDKVILIADDSHGIGILGTQGGSMYRYLLSLAPKELIVCCSLGKSLGIQAGAIFGTKTRIDQFTNTPFFGGASPPAPAAMATLMKSTAICHKKRTALQKNIALFKLKLGKNVHFTSMPYHPAFSFKNPSLSEYLEKNKVLVTNFHYPDASAEMKSRIVINAQHTKKDIERLSQLLQTFFSR</sequence>
<keyword evidence="2" id="KW-0808">Transferase</keyword>
<evidence type="ECO:0000256" key="2">
    <source>
        <dbReference type="ARBA" id="ARBA00022679"/>
    </source>
</evidence>
<keyword evidence="3" id="KW-0663">Pyridoxal phosphate</keyword>
<dbReference type="Gene3D" id="3.40.640.10">
    <property type="entry name" value="Type I PLP-dependent aspartate aminotransferase-like (Major domain)"/>
    <property type="match status" value="1"/>
</dbReference>
<dbReference type="EMBL" id="FQYX01000006">
    <property type="protein sequence ID" value="SHI80656.1"/>
    <property type="molecule type" value="Genomic_DNA"/>
</dbReference>
<dbReference type="InterPro" id="IPR015421">
    <property type="entry name" value="PyrdxlP-dep_Trfase_major"/>
</dbReference>
<dbReference type="PANTHER" id="PTHR13693:SF100">
    <property type="entry name" value="8-AMINO-7-OXONONANOATE SYNTHASE"/>
    <property type="match status" value="1"/>
</dbReference>
<dbReference type="GO" id="GO:0009102">
    <property type="term" value="P:biotin biosynthetic process"/>
    <property type="evidence" value="ECO:0007669"/>
    <property type="project" value="TreeGrafter"/>
</dbReference>